<evidence type="ECO:0000259" key="1">
    <source>
        <dbReference type="Pfam" id="PF21068"/>
    </source>
</evidence>
<feature type="domain" description="MvdD-like pre-ATP grasp" evidence="1">
    <location>
        <begin position="7"/>
        <end position="120"/>
    </location>
</feature>
<comment type="caution">
    <text evidence="2">The sequence shown here is derived from an EMBL/GenBank/DDBJ whole genome shotgun (WGS) entry which is preliminary data.</text>
</comment>
<evidence type="ECO:0000313" key="3">
    <source>
        <dbReference type="Proteomes" id="UP000660745"/>
    </source>
</evidence>
<dbReference type="Proteomes" id="UP000660745">
    <property type="component" value="Unassembled WGS sequence"/>
</dbReference>
<dbReference type="InterPro" id="IPR026449">
    <property type="entry name" value="GRASP_SAV_5884"/>
</dbReference>
<dbReference type="AlphaFoldDB" id="A0A918E9B8"/>
<protein>
    <submittedName>
        <fullName evidence="2">ATP-grasp ribosomal peptide maturase</fullName>
    </submittedName>
</protein>
<evidence type="ECO:0000313" key="2">
    <source>
        <dbReference type="EMBL" id="GGP16829.1"/>
    </source>
</evidence>
<dbReference type="PANTHER" id="PTHR21621:SF0">
    <property type="entry name" value="BETA-CITRYLGLUTAMATE SYNTHASE B-RELATED"/>
    <property type="match status" value="1"/>
</dbReference>
<dbReference type="PANTHER" id="PTHR21621">
    <property type="entry name" value="RIBOSOMAL PROTEIN S6 MODIFICATION PROTEIN"/>
    <property type="match status" value="1"/>
</dbReference>
<sequence length="327" mass="36223">MASTRNTVMVITCEEDSTADLVIAALNRRGAVVVRVDPADIGPDLTFSGRIGADRRQWTGRLRTPSRDVPLENVRAVYYRRPSLWRFDELEPQARKFAVAEARQGLKGLLTSLPECRYVNHPFGNDRSEYKPAQLQAAVEVGLDVPATLITNDLKAVNEFVQEHKPIIYKSFRGVPSAPGGEVATIWAEEVDPSDVDESVIVTAHLFQAKVRKSSDARVTVVGPRVFASEITGPGGDLDWRRDDWSKLEHAPIQVPSSVVAALHAYLDHFGLVFGCFDFGLEAREGNDGPYRWTFFECNPNGQWGWLPDAEAIADAFAETLLEGRST</sequence>
<organism evidence="2 3">
    <name type="scientific">Nonomuraea glycinis</name>
    <dbReference type="NCBI Taxonomy" id="2047744"/>
    <lineage>
        <taxon>Bacteria</taxon>
        <taxon>Bacillati</taxon>
        <taxon>Actinomycetota</taxon>
        <taxon>Actinomycetes</taxon>
        <taxon>Streptosporangiales</taxon>
        <taxon>Streptosporangiaceae</taxon>
        <taxon>Nonomuraea</taxon>
    </lineage>
</organism>
<dbReference type="SUPFAM" id="SSF56059">
    <property type="entry name" value="Glutathione synthetase ATP-binding domain-like"/>
    <property type="match status" value="1"/>
</dbReference>
<gene>
    <name evidence="2" type="ORF">GCM10012278_82190</name>
</gene>
<accession>A0A918E9B8</accession>
<dbReference type="GO" id="GO:0009432">
    <property type="term" value="P:SOS response"/>
    <property type="evidence" value="ECO:0007669"/>
    <property type="project" value="TreeGrafter"/>
</dbReference>
<keyword evidence="3" id="KW-1185">Reference proteome</keyword>
<proteinExistence type="predicted"/>
<reference evidence="2" key="2">
    <citation type="submission" date="2020-09" db="EMBL/GenBank/DDBJ databases">
        <authorList>
            <person name="Sun Q."/>
            <person name="Zhou Y."/>
        </authorList>
    </citation>
    <scope>NUCLEOTIDE SEQUENCE</scope>
    <source>
        <strain evidence="2">CGMCC 4.7430</strain>
    </source>
</reference>
<dbReference type="EMBL" id="BMNK01000022">
    <property type="protein sequence ID" value="GGP16829.1"/>
    <property type="molecule type" value="Genomic_DNA"/>
</dbReference>
<dbReference type="GO" id="GO:0018169">
    <property type="term" value="F:ribosomal S6-glutamic acid ligase activity"/>
    <property type="evidence" value="ECO:0007669"/>
    <property type="project" value="TreeGrafter"/>
</dbReference>
<name>A0A918E9B8_9ACTN</name>
<dbReference type="Gene3D" id="3.30.470.20">
    <property type="entry name" value="ATP-grasp fold, B domain"/>
    <property type="match status" value="1"/>
</dbReference>
<dbReference type="Pfam" id="PF21068">
    <property type="entry name" value="ATPgraspMvdD"/>
    <property type="match status" value="1"/>
</dbReference>
<dbReference type="InterPro" id="IPR048936">
    <property type="entry name" value="MvdD-like_ATPgrasp"/>
</dbReference>
<reference evidence="2" key="1">
    <citation type="journal article" date="2014" name="Int. J. Syst. Evol. Microbiol.">
        <title>Complete genome sequence of Corynebacterium casei LMG S-19264T (=DSM 44701T), isolated from a smear-ripened cheese.</title>
        <authorList>
            <consortium name="US DOE Joint Genome Institute (JGI-PGF)"/>
            <person name="Walter F."/>
            <person name="Albersmeier A."/>
            <person name="Kalinowski J."/>
            <person name="Ruckert C."/>
        </authorList>
    </citation>
    <scope>NUCLEOTIDE SEQUENCE</scope>
    <source>
        <strain evidence="2">CGMCC 4.7430</strain>
    </source>
</reference>
<dbReference type="RefSeq" id="WP_225278135.1">
    <property type="nucleotide sequence ID" value="NZ_BMNK01000022.1"/>
</dbReference>
<dbReference type="NCBIfam" id="TIGR04187">
    <property type="entry name" value="GRASP_SAV_5884"/>
    <property type="match status" value="1"/>
</dbReference>
<dbReference type="GO" id="GO:0005737">
    <property type="term" value="C:cytoplasm"/>
    <property type="evidence" value="ECO:0007669"/>
    <property type="project" value="TreeGrafter"/>
</dbReference>